<accession>A0A1E5Q5N7</accession>
<dbReference type="EMBL" id="MCGG01000046">
    <property type="protein sequence ID" value="OEJ65711.1"/>
    <property type="molecule type" value="Genomic_DNA"/>
</dbReference>
<dbReference type="InterPro" id="IPR008557">
    <property type="entry name" value="PhoX"/>
</dbReference>
<dbReference type="STRING" id="28181.BEN30_13675"/>
<dbReference type="Proteomes" id="UP000095347">
    <property type="component" value="Unassembled WGS sequence"/>
</dbReference>
<keyword evidence="3" id="KW-1185">Reference proteome</keyword>
<proteinExistence type="predicted"/>
<sequence length="616" mass="67375">MRTKSFKRIALTSSVLVGTILAGMYPSHAQAGVKSVEFMGMSAPETQAELESTYSKAKAKVTYTDGKVETVDMNYVTLFDNTDKVGANTAPAGTLYDAKGKPLMDPNGAPVIAETPDANSLLQLDNGETYLVTHWEYDWLLQNGEIAEDVKGWHARMPMSMSLTKIKQDPTTGRMSAVNQSNIDFSKVGGLWIPCAGSQTPWNTHLGAEEDYDLFLRKKVDGGVKALSTLYFNNEKIANPYQYGHQVEVKVNPGGTTQVTKHYAMGRASWEKARILDDGRTVYFGDDGRNVGLFMFIADRENDLSAGTIYAAKWTQISTENAGKGALSWIKLGHGTNADVETMINTEKFSSSESTIFEYSKEPKDGFKTIRAGLKKGEEYVKLNAGKEDAAAFLETRRYAAYKGATTEFNKMEGVAYDAQGGKVFIAMSYMKVGMMEDPKGPVDDIRLPKLDAGATFELNLAAGVKDTDGNPIASNLVAVDMAGVPELIGKDLAEMDKWGNKADPDRVANPDNLFFSSKMRTLFIGEDSGLHANNYVWAFNVDTRKLSRILSVPMGAESTGLQVVDNMNGHAYIMSNHQHRGERIDVADTKLKAALEKSLDKQQASVGYIEGLPGM</sequence>
<evidence type="ECO:0000313" key="3">
    <source>
        <dbReference type="Proteomes" id="UP000095347"/>
    </source>
</evidence>
<dbReference type="AlphaFoldDB" id="A0A1E5Q5N7"/>
<dbReference type="PANTHER" id="PTHR35399">
    <property type="entry name" value="SLR8030 PROTEIN"/>
    <property type="match status" value="1"/>
</dbReference>
<evidence type="ECO:0000313" key="2">
    <source>
        <dbReference type="EMBL" id="OEJ65711.1"/>
    </source>
</evidence>
<feature type="signal peptide" evidence="1">
    <location>
        <begin position="1"/>
        <end position="31"/>
    </location>
</feature>
<dbReference type="RefSeq" id="WP_069958649.1">
    <property type="nucleotide sequence ID" value="NZ_MCGG01000046.1"/>
</dbReference>
<protein>
    <recommendedName>
        <fullName evidence="4">Alkaline phosphatase</fullName>
    </recommendedName>
</protein>
<dbReference type="PANTHER" id="PTHR35399:SF2">
    <property type="entry name" value="DUF839 DOMAIN-CONTAINING PROTEIN"/>
    <property type="match status" value="1"/>
</dbReference>
<feature type="chain" id="PRO_5009184060" description="Alkaline phosphatase" evidence="1">
    <location>
        <begin position="32"/>
        <end position="616"/>
    </location>
</feature>
<gene>
    <name evidence="2" type="ORF">BEN30_13675</name>
</gene>
<evidence type="ECO:0008006" key="4">
    <source>
        <dbReference type="Google" id="ProtNLM"/>
    </source>
</evidence>
<evidence type="ECO:0000256" key="1">
    <source>
        <dbReference type="SAM" id="SignalP"/>
    </source>
</evidence>
<name>A0A1E5Q5N7_9PROT</name>
<organism evidence="2 3">
    <name type="scientific">Magnetovibrio blakemorei</name>
    <dbReference type="NCBI Taxonomy" id="28181"/>
    <lineage>
        <taxon>Bacteria</taxon>
        <taxon>Pseudomonadati</taxon>
        <taxon>Pseudomonadota</taxon>
        <taxon>Alphaproteobacteria</taxon>
        <taxon>Rhodospirillales</taxon>
        <taxon>Magnetovibrionaceae</taxon>
        <taxon>Magnetovibrio</taxon>
    </lineage>
</organism>
<keyword evidence="1" id="KW-0732">Signal</keyword>
<dbReference type="Pfam" id="PF05787">
    <property type="entry name" value="PhoX"/>
    <property type="match status" value="1"/>
</dbReference>
<reference evidence="3" key="1">
    <citation type="submission" date="2016-07" db="EMBL/GenBank/DDBJ databases">
        <authorList>
            <person name="Florea S."/>
            <person name="Webb J.S."/>
            <person name="Jaromczyk J."/>
            <person name="Schardl C.L."/>
        </authorList>
    </citation>
    <scope>NUCLEOTIDE SEQUENCE [LARGE SCALE GENOMIC DNA]</scope>
    <source>
        <strain evidence="3">MV-1</strain>
    </source>
</reference>
<comment type="caution">
    <text evidence="2">The sequence shown here is derived from an EMBL/GenBank/DDBJ whole genome shotgun (WGS) entry which is preliminary data.</text>
</comment>